<evidence type="ECO:0000313" key="1">
    <source>
        <dbReference type="EMBL" id="KAF2621188.1"/>
    </source>
</evidence>
<reference evidence="1" key="1">
    <citation type="journal article" date="2020" name="Stud. Mycol.">
        <title>101 Dothideomycetes genomes: a test case for predicting lifestyles and emergence of pathogens.</title>
        <authorList>
            <person name="Haridas S."/>
            <person name="Albert R."/>
            <person name="Binder M."/>
            <person name="Bloem J."/>
            <person name="Labutti K."/>
            <person name="Salamov A."/>
            <person name="Andreopoulos B."/>
            <person name="Baker S."/>
            <person name="Barry K."/>
            <person name="Bills G."/>
            <person name="Bluhm B."/>
            <person name="Cannon C."/>
            <person name="Castanera R."/>
            <person name="Culley D."/>
            <person name="Daum C."/>
            <person name="Ezra D."/>
            <person name="Gonzalez J."/>
            <person name="Henrissat B."/>
            <person name="Kuo A."/>
            <person name="Liang C."/>
            <person name="Lipzen A."/>
            <person name="Lutzoni F."/>
            <person name="Magnuson J."/>
            <person name="Mondo S."/>
            <person name="Nolan M."/>
            <person name="Ohm R."/>
            <person name="Pangilinan J."/>
            <person name="Park H.-J."/>
            <person name="Ramirez L."/>
            <person name="Alfaro M."/>
            <person name="Sun H."/>
            <person name="Tritt A."/>
            <person name="Yoshinaga Y."/>
            <person name="Zwiers L.-H."/>
            <person name="Turgeon B."/>
            <person name="Goodwin S."/>
            <person name="Spatafora J."/>
            <person name="Crous P."/>
            <person name="Grigoriev I."/>
        </authorList>
    </citation>
    <scope>NUCLEOTIDE SEQUENCE</scope>
    <source>
        <strain evidence="1">CBS 525.71</strain>
    </source>
</reference>
<dbReference type="Proteomes" id="UP000799754">
    <property type="component" value="Unassembled WGS sequence"/>
</dbReference>
<organism evidence="1 2">
    <name type="scientific">Macroventuria anomochaeta</name>
    <dbReference type="NCBI Taxonomy" id="301207"/>
    <lineage>
        <taxon>Eukaryota</taxon>
        <taxon>Fungi</taxon>
        <taxon>Dikarya</taxon>
        <taxon>Ascomycota</taxon>
        <taxon>Pezizomycotina</taxon>
        <taxon>Dothideomycetes</taxon>
        <taxon>Pleosporomycetidae</taxon>
        <taxon>Pleosporales</taxon>
        <taxon>Pleosporineae</taxon>
        <taxon>Didymellaceae</taxon>
        <taxon>Macroventuria</taxon>
    </lineage>
</organism>
<dbReference type="EMBL" id="MU006759">
    <property type="protein sequence ID" value="KAF2621188.1"/>
    <property type="molecule type" value="Genomic_DNA"/>
</dbReference>
<feature type="non-terminal residue" evidence="1">
    <location>
        <position position="1"/>
    </location>
</feature>
<proteinExistence type="predicted"/>
<keyword evidence="2" id="KW-1185">Reference proteome</keyword>
<gene>
    <name evidence="1" type="ORF">BU25DRAFT_354922</name>
</gene>
<evidence type="ECO:0000313" key="2">
    <source>
        <dbReference type="Proteomes" id="UP000799754"/>
    </source>
</evidence>
<name>A0ACB6RJB1_9PLEO</name>
<protein>
    <submittedName>
        <fullName evidence="1">Uncharacterized protein</fullName>
    </submittedName>
</protein>
<accession>A0ACB6RJB1</accession>
<comment type="caution">
    <text evidence="1">The sequence shown here is derived from an EMBL/GenBank/DDBJ whole genome shotgun (WGS) entry which is preliminary data.</text>
</comment>
<sequence>LTPRQAISLHKAVLWPVLLSTHIIMEGYGIVLIYYFFAQPAFSRKWQSVDTFTLRHKYDECDDSGNSQITAPWQSGLGNAVGCDTIIDAFANGYFCHKFGYRPVLLLPVLLVGKFLCGIQWLQGVFATMAPAYTSEVCPMALRGYLVVYVNLCWAFGQLISASVQSAFSGGNIQWSYQILFAIQWAWPIPLFLILFFAPESP</sequence>